<reference evidence="12 13" key="1">
    <citation type="submission" date="2017-09" db="EMBL/GenBank/DDBJ databases">
        <authorList>
            <person name="Ehlers B."/>
            <person name="Leendertz F.H."/>
        </authorList>
    </citation>
    <scope>NUCLEOTIDE SEQUENCE [LARGE SCALE GENOMIC DNA]</scope>
    <source>
        <strain evidence="12 13">DSM 16848</strain>
    </source>
</reference>
<keyword evidence="6 10" id="KW-0812">Transmembrane</keyword>
<evidence type="ECO:0000256" key="4">
    <source>
        <dbReference type="ARBA" id="ARBA00022475"/>
    </source>
</evidence>
<dbReference type="Gene3D" id="1.25.40.10">
    <property type="entry name" value="Tetratricopeptide repeat domain"/>
    <property type="match status" value="1"/>
</dbReference>
<dbReference type="Pfam" id="PF07219">
    <property type="entry name" value="HemY_N"/>
    <property type="match status" value="1"/>
</dbReference>
<dbReference type="GO" id="GO:0006779">
    <property type="term" value="P:porphyrin-containing compound biosynthetic process"/>
    <property type="evidence" value="ECO:0007669"/>
    <property type="project" value="UniProtKB-KW"/>
</dbReference>
<keyword evidence="13" id="KW-1185">Reference proteome</keyword>
<dbReference type="RefSeq" id="WP_097114485.1">
    <property type="nucleotide sequence ID" value="NZ_CP083931.1"/>
</dbReference>
<evidence type="ECO:0000256" key="2">
    <source>
        <dbReference type="ARBA" id="ARBA00004429"/>
    </source>
</evidence>
<evidence type="ECO:0000256" key="6">
    <source>
        <dbReference type="ARBA" id="ARBA00022692"/>
    </source>
</evidence>
<evidence type="ECO:0000256" key="5">
    <source>
        <dbReference type="ARBA" id="ARBA00022519"/>
    </source>
</evidence>
<dbReference type="UniPathway" id="UPA00252"/>
<keyword evidence="9" id="KW-0627">Porphyrin biosynthesis</keyword>
<dbReference type="InterPro" id="IPR010817">
    <property type="entry name" value="HemY_N"/>
</dbReference>
<evidence type="ECO:0000256" key="1">
    <source>
        <dbReference type="ARBA" id="ARBA00002962"/>
    </source>
</evidence>
<evidence type="ECO:0000259" key="11">
    <source>
        <dbReference type="Pfam" id="PF07219"/>
    </source>
</evidence>
<evidence type="ECO:0000256" key="9">
    <source>
        <dbReference type="ARBA" id="ARBA00023244"/>
    </source>
</evidence>
<comment type="pathway">
    <text evidence="3">Porphyrin-containing compound metabolism; protoheme biosynthesis.</text>
</comment>
<dbReference type="GO" id="GO:0042168">
    <property type="term" value="P:heme metabolic process"/>
    <property type="evidence" value="ECO:0007669"/>
    <property type="project" value="InterPro"/>
</dbReference>
<evidence type="ECO:0000256" key="8">
    <source>
        <dbReference type="ARBA" id="ARBA00023136"/>
    </source>
</evidence>
<accession>A0A286EDI6</accession>
<evidence type="ECO:0000256" key="3">
    <source>
        <dbReference type="ARBA" id="ARBA00004744"/>
    </source>
</evidence>
<keyword evidence="5" id="KW-0997">Cell inner membrane</keyword>
<dbReference type="AlphaFoldDB" id="A0A286EDI6"/>
<keyword evidence="8 10" id="KW-0472">Membrane</keyword>
<dbReference type="Proteomes" id="UP000219669">
    <property type="component" value="Unassembled WGS sequence"/>
</dbReference>
<comment type="function">
    <text evidence="1">Involved in a late step of protoheme IX synthesis.</text>
</comment>
<keyword evidence="4" id="KW-1003">Cell membrane</keyword>
<name>A0A286EDI6_9NEIS</name>
<feature type="transmembrane region" description="Helical" evidence="10">
    <location>
        <begin position="41"/>
        <end position="67"/>
    </location>
</feature>
<evidence type="ECO:0000313" key="13">
    <source>
        <dbReference type="Proteomes" id="UP000219669"/>
    </source>
</evidence>
<protein>
    <submittedName>
        <fullName evidence="12">HemY protein</fullName>
    </submittedName>
</protein>
<proteinExistence type="predicted"/>
<evidence type="ECO:0000256" key="7">
    <source>
        <dbReference type="ARBA" id="ARBA00022989"/>
    </source>
</evidence>
<feature type="domain" description="HemY N-terminal" evidence="11">
    <location>
        <begin position="26"/>
        <end position="135"/>
    </location>
</feature>
<evidence type="ECO:0000256" key="10">
    <source>
        <dbReference type="SAM" id="Phobius"/>
    </source>
</evidence>
<comment type="subcellular location">
    <subcellularLocation>
        <location evidence="2">Cell inner membrane</location>
        <topology evidence="2">Multi-pass membrane protein</topology>
    </subcellularLocation>
</comment>
<dbReference type="InterPro" id="IPR005254">
    <property type="entry name" value="Heme_biosyn_assoc_TPR_pro"/>
</dbReference>
<keyword evidence="7 10" id="KW-1133">Transmembrane helix</keyword>
<dbReference type="SUPFAM" id="SSF48452">
    <property type="entry name" value="TPR-like"/>
    <property type="match status" value="1"/>
</dbReference>
<dbReference type="InterPro" id="IPR011990">
    <property type="entry name" value="TPR-like_helical_dom_sf"/>
</dbReference>
<dbReference type="EMBL" id="OCNF01000011">
    <property type="protein sequence ID" value="SOD68929.1"/>
    <property type="molecule type" value="Genomic_DNA"/>
</dbReference>
<gene>
    <name evidence="12" type="ORF">SAMN02746062_01457</name>
</gene>
<sequence length="397" mass="43999">MKSLIWIIVLFLIAVAAAIGVHSYSGNVYIAIEQTLIRLNLHLFVVGLLLGVCALYFLVKIVFGLIATPSKMSRFGSSRKSRKAMEALHAAGVAFFEGRYQKAEHEAAKVLGNKHAGDNRILALMIAAQAADKNGDHHLRNQYLDDIATHLPDKSQLPRHLLVAESALANQDYATANEHLQAAEKLDSHLTQLVRLQLNYALAQNDALSVLDKTDKLQKANAMTESEAMKHRNVAYETLVRQAQNSGSLKTAIKRIPDAQRANELCVAIAEQYEKLGLYGDAVAWVSSYYPHTQKSGLLQPFVRSVRYLSDAEQRRAIDLADGWLKHKPKDAALLLNLGEMAFNKQLWGKAQSYLEASIAVKPTVQARLALAKVFDEMNVETLAAEQRRLVLNEVAQ</sequence>
<evidence type="ECO:0000313" key="12">
    <source>
        <dbReference type="EMBL" id="SOD68929.1"/>
    </source>
</evidence>
<dbReference type="GO" id="GO:0005886">
    <property type="term" value="C:plasma membrane"/>
    <property type="evidence" value="ECO:0007669"/>
    <property type="project" value="UniProtKB-SubCell"/>
</dbReference>
<dbReference type="OrthoDB" id="7053339at2"/>
<organism evidence="12 13">
    <name type="scientific">Alysiella filiformis DSM 16848</name>
    <dbReference type="NCBI Taxonomy" id="1120981"/>
    <lineage>
        <taxon>Bacteria</taxon>
        <taxon>Pseudomonadati</taxon>
        <taxon>Pseudomonadota</taxon>
        <taxon>Betaproteobacteria</taxon>
        <taxon>Neisseriales</taxon>
        <taxon>Neisseriaceae</taxon>
        <taxon>Alysiella</taxon>
    </lineage>
</organism>
<dbReference type="NCBIfam" id="TIGR00540">
    <property type="entry name" value="TPR_hemY_coli"/>
    <property type="match status" value="1"/>
</dbReference>